<keyword evidence="6" id="KW-0472">Membrane</keyword>
<evidence type="ECO:0000256" key="5">
    <source>
        <dbReference type="RuleBase" id="RU367124"/>
    </source>
</evidence>
<name>A0A9W7D8D0_9STRA</name>
<comment type="domain">
    <text evidence="5">The RxLR-dEER motif acts to carry the protein into the host cell cytoplasm through binding to cell surface phosphatidylinositol-3-phosphate.</text>
</comment>
<comment type="function">
    <text evidence="5">Effector that suppresses plant defense responses during pathogen infection.</text>
</comment>
<dbReference type="Proteomes" id="UP001165083">
    <property type="component" value="Unassembled WGS sequence"/>
</dbReference>
<evidence type="ECO:0000256" key="4">
    <source>
        <dbReference type="ARBA" id="ARBA00022729"/>
    </source>
</evidence>
<feature type="transmembrane region" description="Helical" evidence="6">
    <location>
        <begin position="24"/>
        <end position="45"/>
    </location>
</feature>
<evidence type="ECO:0000313" key="8">
    <source>
        <dbReference type="Proteomes" id="UP001165083"/>
    </source>
</evidence>
<organism evidence="7 8">
    <name type="scientific">Phytophthora lilii</name>
    <dbReference type="NCBI Taxonomy" id="2077276"/>
    <lineage>
        <taxon>Eukaryota</taxon>
        <taxon>Sar</taxon>
        <taxon>Stramenopiles</taxon>
        <taxon>Oomycota</taxon>
        <taxon>Peronosporomycetes</taxon>
        <taxon>Peronosporales</taxon>
        <taxon>Peronosporaceae</taxon>
        <taxon>Phytophthora</taxon>
    </lineage>
</organism>
<comment type="caution">
    <text evidence="7">The sequence shown here is derived from an EMBL/GenBank/DDBJ whole genome shotgun (WGS) entry which is preliminary data.</text>
</comment>
<evidence type="ECO:0000256" key="6">
    <source>
        <dbReference type="SAM" id="Phobius"/>
    </source>
</evidence>
<keyword evidence="3 5" id="KW-0964">Secreted</keyword>
<accession>A0A9W7D8D0</accession>
<gene>
    <name evidence="7" type="ORF">Plil01_001847200</name>
</gene>
<evidence type="ECO:0000256" key="2">
    <source>
        <dbReference type="ARBA" id="ARBA00010400"/>
    </source>
</evidence>
<evidence type="ECO:0000313" key="7">
    <source>
        <dbReference type="EMBL" id="GMF65884.1"/>
    </source>
</evidence>
<keyword evidence="6" id="KW-1133">Transmembrane helix</keyword>
<comment type="subcellular location">
    <subcellularLocation>
        <location evidence="1 5">Secreted</location>
    </subcellularLocation>
</comment>
<keyword evidence="6" id="KW-0812">Transmembrane</keyword>
<dbReference type="OrthoDB" id="128682at2759"/>
<evidence type="ECO:0000256" key="3">
    <source>
        <dbReference type="ARBA" id="ARBA00022525"/>
    </source>
</evidence>
<dbReference type="Pfam" id="PF16810">
    <property type="entry name" value="RXLR"/>
    <property type="match status" value="1"/>
</dbReference>
<dbReference type="AlphaFoldDB" id="A0A9W7D8D0"/>
<dbReference type="EMBL" id="BSXW01012513">
    <property type="protein sequence ID" value="GMF65884.1"/>
    <property type="molecule type" value="Genomic_DNA"/>
</dbReference>
<keyword evidence="4" id="KW-0732">Signal</keyword>
<keyword evidence="8" id="KW-1185">Reference proteome</keyword>
<proteinExistence type="inferred from homology"/>
<reference evidence="7" key="1">
    <citation type="submission" date="2023-04" db="EMBL/GenBank/DDBJ databases">
        <title>Phytophthora lilii NBRC 32176.</title>
        <authorList>
            <person name="Ichikawa N."/>
            <person name="Sato H."/>
            <person name="Tonouchi N."/>
        </authorList>
    </citation>
    <scope>NUCLEOTIDE SEQUENCE</scope>
    <source>
        <strain evidence="7">NBRC 32176</strain>
    </source>
</reference>
<comment type="similarity">
    <text evidence="2 5">Belongs to the RxLR effector family.</text>
</comment>
<sequence>MPAHSSQFAQTITSKLLLLSTMSVYRFIVLISVAFLANANVLLAATKSGENATGFPKVPLSTHVPVANHHNDNGGRSLRGAVSDADKLNLTGTEDRGFISSIIRKFKTHVKVSKEANKMYKDMQAWVNSGKSDYEAQSLLELAGMSDDLGFSKIRTADQLSIISNTAKFKLYERYVRSFDRASINRYYKARIPVSVSSGASEAEMTARTTLLARQRRPDKFYAKTVLGLNRLSAQAIKKHNNYRYYELYLKLTKQTA</sequence>
<evidence type="ECO:0000256" key="1">
    <source>
        <dbReference type="ARBA" id="ARBA00004613"/>
    </source>
</evidence>
<dbReference type="InterPro" id="IPR031825">
    <property type="entry name" value="RXLR"/>
</dbReference>
<protein>
    <recommendedName>
        <fullName evidence="5">RxLR effector protein</fullName>
    </recommendedName>
</protein>